<organism evidence="2 3">
    <name type="scientific">Uliginosibacterium sediminicola</name>
    <dbReference type="NCBI Taxonomy" id="2024550"/>
    <lineage>
        <taxon>Bacteria</taxon>
        <taxon>Pseudomonadati</taxon>
        <taxon>Pseudomonadota</taxon>
        <taxon>Betaproteobacteria</taxon>
        <taxon>Rhodocyclales</taxon>
        <taxon>Zoogloeaceae</taxon>
        <taxon>Uliginosibacterium</taxon>
    </lineage>
</organism>
<dbReference type="PANTHER" id="PTHR41532:SF1">
    <property type="entry name" value="FIXS PROTEIN"/>
    <property type="match status" value="1"/>
</dbReference>
<gene>
    <name evidence="2" type="primary">ccoS</name>
    <name evidence="2" type="ORF">ABDB84_12835</name>
</gene>
<dbReference type="Pfam" id="PF03597">
    <property type="entry name" value="FixS"/>
    <property type="match status" value="1"/>
</dbReference>
<evidence type="ECO:0000313" key="2">
    <source>
        <dbReference type="EMBL" id="MEN3069370.1"/>
    </source>
</evidence>
<comment type="caution">
    <text evidence="2">The sequence shown here is derived from an EMBL/GenBank/DDBJ whole genome shotgun (WGS) entry which is preliminary data.</text>
</comment>
<keyword evidence="1" id="KW-0812">Transmembrane</keyword>
<proteinExistence type="predicted"/>
<feature type="transmembrane region" description="Helical" evidence="1">
    <location>
        <begin position="6"/>
        <end position="26"/>
    </location>
</feature>
<dbReference type="NCBIfam" id="TIGR00847">
    <property type="entry name" value="ccoS"/>
    <property type="match status" value="1"/>
</dbReference>
<accession>A0ABU9Z054</accession>
<protein>
    <submittedName>
        <fullName evidence="2">Cbb3-type cytochrome oxidase assembly protein CcoS</fullName>
    </submittedName>
</protein>
<evidence type="ECO:0000313" key="3">
    <source>
        <dbReference type="Proteomes" id="UP001410394"/>
    </source>
</evidence>
<dbReference type="Proteomes" id="UP001410394">
    <property type="component" value="Unassembled WGS sequence"/>
</dbReference>
<dbReference type="RefSeq" id="WP_345920139.1">
    <property type="nucleotide sequence ID" value="NZ_JBDIVE010000006.1"/>
</dbReference>
<keyword evidence="1" id="KW-1133">Transmembrane helix</keyword>
<evidence type="ECO:0000256" key="1">
    <source>
        <dbReference type="SAM" id="Phobius"/>
    </source>
</evidence>
<reference evidence="2 3" key="1">
    <citation type="journal article" date="2018" name="Int. J. Syst. Evol. Microbiol.">
        <title>Uliginosibacterium sediminicola sp. nov., isolated from freshwater sediment.</title>
        <authorList>
            <person name="Hwang W.M."/>
            <person name="Kim S.M."/>
            <person name="Kang K."/>
            <person name="Ahn T.Y."/>
        </authorList>
    </citation>
    <scope>NUCLEOTIDE SEQUENCE [LARGE SCALE GENOMIC DNA]</scope>
    <source>
        <strain evidence="2 3">M1-21</strain>
    </source>
</reference>
<name>A0ABU9Z054_9RHOO</name>
<sequence length="47" mass="5448">MDILLLLVPLSVVLVFIIVVIFYWALQEGQFEDLESPGRELLDDDDR</sequence>
<keyword evidence="3" id="KW-1185">Reference proteome</keyword>
<dbReference type="EMBL" id="JBDIVE010000006">
    <property type="protein sequence ID" value="MEN3069370.1"/>
    <property type="molecule type" value="Genomic_DNA"/>
</dbReference>
<dbReference type="InterPro" id="IPR004714">
    <property type="entry name" value="Cyt_oxidase_maturation_cbb3"/>
</dbReference>
<keyword evidence="1" id="KW-0472">Membrane</keyword>
<dbReference type="PANTHER" id="PTHR41532">
    <property type="entry name" value="FIXS PROTEIN"/>
    <property type="match status" value="1"/>
</dbReference>